<evidence type="ECO:0000313" key="7">
    <source>
        <dbReference type="Proteomes" id="UP001283361"/>
    </source>
</evidence>
<dbReference type="Pfam" id="PF14704">
    <property type="entry name" value="DERM"/>
    <property type="match status" value="1"/>
</dbReference>
<keyword evidence="7" id="KW-1185">Reference proteome</keyword>
<proteinExistence type="inferred from homology"/>
<evidence type="ECO:0008006" key="8">
    <source>
        <dbReference type="Google" id="ProtNLM"/>
    </source>
</evidence>
<gene>
    <name evidence="6" type="ORF">RRG08_064598</name>
</gene>
<dbReference type="Proteomes" id="UP001283361">
    <property type="component" value="Unassembled WGS sequence"/>
</dbReference>
<evidence type="ECO:0000256" key="1">
    <source>
        <dbReference type="ARBA" id="ARBA00004613"/>
    </source>
</evidence>
<dbReference type="EMBL" id="JAWDGP010000269">
    <property type="protein sequence ID" value="KAK3802004.1"/>
    <property type="molecule type" value="Genomic_DNA"/>
</dbReference>
<comment type="similarity">
    <text evidence="2">Belongs to the dermatopontin family.</text>
</comment>
<protein>
    <recommendedName>
        <fullName evidence="8">Dermatopontin</fullName>
    </recommendedName>
</protein>
<evidence type="ECO:0000256" key="2">
    <source>
        <dbReference type="ARBA" id="ARBA00008712"/>
    </source>
</evidence>
<dbReference type="InterPro" id="IPR026645">
    <property type="entry name" value="Dermatopontin"/>
</dbReference>
<evidence type="ECO:0000313" key="6">
    <source>
        <dbReference type="EMBL" id="KAK3802004.1"/>
    </source>
</evidence>
<dbReference type="AlphaFoldDB" id="A0AAE1EBY9"/>
<dbReference type="PANTHER" id="PTHR15040:SF1">
    <property type="entry name" value="DERMATOPONTIN-LIKE ISOFORM X1"/>
    <property type="match status" value="1"/>
</dbReference>
<keyword evidence="3" id="KW-0964">Secreted</keyword>
<evidence type="ECO:0000256" key="3">
    <source>
        <dbReference type="ARBA" id="ARBA00022525"/>
    </source>
</evidence>
<dbReference type="GO" id="GO:0031012">
    <property type="term" value="C:extracellular matrix"/>
    <property type="evidence" value="ECO:0007669"/>
    <property type="project" value="TreeGrafter"/>
</dbReference>
<feature type="signal peptide" evidence="5">
    <location>
        <begin position="1"/>
        <end position="27"/>
    </location>
</feature>
<evidence type="ECO:0000256" key="4">
    <source>
        <dbReference type="ARBA" id="ARBA00023157"/>
    </source>
</evidence>
<keyword evidence="5" id="KW-0732">Signal</keyword>
<accession>A0AAE1EBY9</accession>
<keyword evidence="4" id="KW-1015">Disulfide bond</keyword>
<dbReference type="GO" id="GO:0030199">
    <property type="term" value="P:collagen fibril organization"/>
    <property type="evidence" value="ECO:0007669"/>
    <property type="project" value="TreeGrafter"/>
</dbReference>
<reference evidence="6" key="1">
    <citation type="journal article" date="2023" name="G3 (Bethesda)">
        <title>A reference genome for the long-term kleptoplast-retaining sea slug Elysia crispata morphotype clarki.</title>
        <authorList>
            <person name="Eastman K.E."/>
            <person name="Pendleton A.L."/>
            <person name="Shaikh M.A."/>
            <person name="Suttiyut T."/>
            <person name="Ogas R."/>
            <person name="Tomko P."/>
            <person name="Gavelis G."/>
            <person name="Widhalm J.R."/>
            <person name="Wisecaver J.H."/>
        </authorList>
    </citation>
    <scope>NUCLEOTIDE SEQUENCE</scope>
    <source>
        <strain evidence="6">ECLA1</strain>
    </source>
</reference>
<comment type="subcellular location">
    <subcellularLocation>
        <location evidence="1">Secreted</location>
    </subcellularLocation>
</comment>
<evidence type="ECO:0000256" key="5">
    <source>
        <dbReference type="SAM" id="SignalP"/>
    </source>
</evidence>
<dbReference type="GO" id="GO:0005615">
    <property type="term" value="C:extracellular space"/>
    <property type="evidence" value="ECO:0007669"/>
    <property type="project" value="TreeGrafter"/>
</dbReference>
<name>A0AAE1EBY9_9GAST</name>
<organism evidence="6 7">
    <name type="scientific">Elysia crispata</name>
    <name type="common">lettuce slug</name>
    <dbReference type="NCBI Taxonomy" id="231223"/>
    <lineage>
        <taxon>Eukaryota</taxon>
        <taxon>Metazoa</taxon>
        <taxon>Spiralia</taxon>
        <taxon>Lophotrochozoa</taxon>
        <taxon>Mollusca</taxon>
        <taxon>Gastropoda</taxon>
        <taxon>Heterobranchia</taxon>
        <taxon>Euthyneura</taxon>
        <taxon>Panpulmonata</taxon>
        <taxon>Sacoglossa</taxon>
        <taxon>Placobranchoidea</taxon>
        <taxon>Plakobranchidae</taxon>
        <taxon>Elysia</taxon>
    </lineage>
</organism>
<feature type="chain" id="PRO_5042040152" description="Dermatopontin" evidence="5">
    <location>
        <begin position="28"/>
        <end position="182"/>
    </location>
</feature>
<dbReference type="PANTHER" id="PTHR15040">
    <property type="entry name" value="DERMATOPONTIN-RELATED"/>
    <property type="match status" value="1"/>
</dbReference>
<comment type="caution">
    <text evidence="6">The sequence shown here is derived from an EMBL/GenBank/DDBJ whole genome shotgun (WGS) entry which is preliminary data.</text>
</comment>
<sequence length="182" mass="20827">MVGRISASPAVLAFVLAIGIAGNIARADGFVNNWDKPFVYQCPGRQTLSSIYSIHNNYYEDRRFKFGCRTGPHDVISTTCKWSEQRTYSDQPVNFMCSADWAITGVDSYHTNINEDRRFKFKCCKLESYKTTGCEMTSFLNALDGEMDYSVPEGRVLVGWFSEHDDKTEDRRHKMLTCSLRL</sequence>